<evidence type="ECO:0000256" key="1">
    <source>
        <dbReference type="SAM" id="MobiDB-lite"/>
    </source>
</evidence>
<dbReference type="OrthoDB" id="2943407at2"/>
<dbReference type="Proteomes" id="UP000198571">
    <property type="component" value="Unassembled WGS sequence"/>
</dbReference>
<feature type="compositionally biased region" description="Basic and acidic residues" evidence="1">
    <location>
        <begin position="54"/>
        <end position="67"/>
    </location>
</feature>
<name>A0A1H9UZP7_9BACI</name>
<dbReference type="AlphaFoldDB" id="A0A1H9UZP7"/>
<proteinExistence type="predicted"/>
<evidence type="ECO:0000313" key="3">
    <source>
        <dbReference type="Proteomes" id="UP000198571"/>
    </source>
</evidence>
<sequence length="104" mass="12055">MNKSQEKLLELMVDRVFAKHEIDEGADLSVKDRKKLREVVDQLTEEANAFLENSRQKVTEGNTEKTGSRPSVSSEPVHQPEPKRKSRIIRRSKNDPRNIKKYLP</sequence>
<dbReference type="RefSeq" id="WP_093052245.1">
    <property type="nucleotide sequence ID" value="NZ_FOGT01000009.1"/>
</dbReference>
<organism evidence="2 3">
    <name type="scientific">Salipaludibacillus aurantiacus</name>
    <dbReference type="NCBI Taxonomy" id="1601833"/>
    <lineage>
        <taxon>Bacteria</taxon>
        <taxon>Bacillati</taxon>
        <taxon>Bacillota</taxon>
        <taxon>Bacilli</taxon>
        <taxon>Bacillales</taxon>
        <taxon>Bacillaceae</taxon>
    </lineage>
</organism>
<accession>A0A1H9UZP7</accession>
<evidence type="ECO:0000313" key="2">
    <source>
        <dbReference type="EMBL" id="SES14604.1"/>
    </source>
</evidence>
<dbReference type="STRING" id="1601833.SAMN05518684_10910"/>
<evidence type="ECO:0008006" key="4">
    <source>
        <dbReference type="Google" id="ProtNLM"/>
    </source>
</evidence>
<keyword evidence="3" id="KW-1185">Reference proteome</keyword>
<gene>
    <name evidence="2" type="ORF">SAMN05518684_10910</name>
</gene>
<reference evidence="3" key="1">
    <citation type="submission" date="2016-10" db="EMBL/GenBank/DDBJ databases">
        <authorList>
            <person name="Varghese N."/>
            <person name="Submissions S."/>
        </authorList>
    </citation>
    <scope>NUCLEOTIDE SEQUENCE [LARGE SCALE GENOMIC DNA]</scope>
    <source>
        <strain evidence="3">S9</strain>
    </source>
</reference>
<feature type="region of interest" description="Disordered" evidence="1">
    <location>
        <begin position="51"/>
        <end position="104"/>
    </location>
</feature>
<dbReference type="EMBL" id="FOGT01000009">
    <property type="protein sequence ID" value="SES14604.1"/>
    <property type="molecule type" value="Genomic_DNA"/>
</dbReference>
<protein>
    <recommendedName>
        <fullName evidence="4">Spore coat protein W</fullName>
    </recommendedName>
</protein>